<evidence type="ECO:0000313" key="2">
    <source>
        <dbReference type="EMBL" id="NYJ75279.1"/>
    </source>
</evidence>
<evidence type="ECO:0000313" key="3">
    <source>
        <dbReference type="Proteomes" id="UP000571817"/>
    </source>
</evidence>
<sequence>MGLFDSAKDKASDFANDNPDKLKEGVEKGGDFVDDKTGGKYSDQIDKGQDAVSDRLGGGQGGDDADGGDQNQN</sequence>
<dbReference type="Proteomes" id="UP000571817">
    <property type="component" value="Unassembled WGS sequence"/>
</dbReference>
<comment type="caution">
    <text evidence="2">The sequence shown here is derived from an EMBL/GenBank/DDBJ whole genome shotgun (WGS) entry which is preliminary data.</text>
</comment>
<dbReference type="InterPro" id="IPR028037">
    <property type="entry name" value="Antitoxin_Rv0909/MT0933"/>
</dbReference>
<feature type="region of interest" description="Disordered" evidence="1">
    <location>
        <begin position="1"/>
        <end position="73"/>
    </location>
</feature>
<protein>
    <recommendedName>
        <fullName evidence="4">Antitoxin</fullName>
    </recommendedName>
</protein>
<accession>A0A853DH56</accession>
<keyword evidence="3" id="KW-1185">Reference proteome</keyword>
<proteinExistence type="predicted"/>
<evidence type="ECO:0008006" key="4">
    <source>
        <dbReference type="Google" id="ProtNLM"/>
    </source>
</evidence>
<dbReference type="RefSeq" id="WP_179481813.1">
    <property type="nucleotide sequence ID" value="NZ_JACCFW010000001.1"/>
</dbReference>
<gene>
    <name evidence="2" type="ORF">HNR15_002242</name>
</gene>
<feature type="compositionally biased region" description="Basic and acidic residues" evidence="1">
    <location>
        <begin position="1"/>
        <end position="53"/>
    </location>
</feature>
<organism evidence="2 3">
    <name type="scientific">Allobranchiibius huperziae</name>
    <dbReference type="NCBI Taxonomy" id="1874116"/>
    <lineage>
        <taxon>Bacteria</taxon>
        <taxon>Bacillati</taxon>
        <taxon>Actinomycetota</taxon>
        <taxon>Actinomycetes</taxon>
        <taxon>Micrococcales</taxon>
        <taxon>Dermacoccaceae</taxon>
        <taxon>Allobranchiibius</taxon>
    </lineage>
</organism>
<dbReference type="AlphaFoldDB" id="A0A853DH56"/>
<reference evidence="2 3" key="1">
    <citation type="submission" date="2020-07" db="EMBL/GenBank/DDBJ databases">
        <title>Sequencing the genomes of 1000 actinobacteria strains.</title>
        <authorList>
            <person name="Klenk H.-P."/>
        </authorList>
    </citation>
    <scope>NUCLEOTIDE SEQUENCE [LARGE SCALE GENOMIC DNA]</scope>
    <source>
        <strain evidence="2 3">DSM 29531</strain>
    </source>
</reference>
<evidence type="ECO:0000256" key="1">
    <source>
        <dbReference type="SAM" id="MobiDB-lite"/>
    </source>
</evidence>
<name>A0A853DH56_9MICO</name>
<dbReference type="EMBL" id="JACCFW010000001">
    <property type="protein sequence ID" value="NYJ75279.1"/>
    <property type="molecule type" value="Genomic_DNA"/>
</dbReference>
<dbReference type="Pfam" id="PF14013">
    <property type="entry name" value="MT0933_antitox"/>
    <property type="match status" value="1"/>
</dbReference>